<feature type="region of interest" description="Disordered" evidence="1">
    <location>
        <begin position="3010"/>
        <end position="3071"/>
    </location>
</feature>
<feature type="compositionally biased region" description="Basic and acidic residues" evidence="1">
    <location>
        <begin position="4336"/>
        <end position="4384"/>
    </location>
</feature>
<feature type="compositionally biased region" description="Basic and acidic residues" evidence="1">
    <location>
        <begin position="3428"/>
        <end position="3444"/>
    </location>
</feature>
<feature type="compositionally biased region" description="Polar residues" evidence="1">
    <location>
        <begin position="3409"/>
        <end position="3426"/>
    </location>
</feature>
<feature type="compositionally biased region" description="Basic and acidic residues" evidence="1">
    <location>
        <begin position="577"/>
        <end position="594"/>
    </location>
</feature>
<feature type="compositionally biased region" description="Basic and acidic residues" evidence="1">
    <location>
        <begin position="238"/>
        <end position="269"/>
    </location>
</feature>
<feature type="region of interest" description="Disordered" evidence="1">
    <location>
        <begin position="4449"/>
        <end position="4601"/>
    </location>
</feature>
<feature type="compositionally biased region" description="Basic and acidic residues" evidence="1">
    <location>
        <begin position="2261"/>
        <end position="2271"/>
    </location>
</feature>
<dbReference type="EMBL" id="JAKOGI010000818">
    <property type="protein sequence ID" value="KAJ8430154.1"/>
    <property type="molecule type" value="Genomic_DNA"/>
</dbReference>
<feature type="compositionally biased region" description="Basic and acidic residues" evidence="1">
    <location>
        <begin position="900"/>
        <end position="924"/>
    </location>
</feature>
<feature type="compositionally biased region" description="Acidic residues" evidence="1">
    <location>
        <begin position="623"/>
        <end position="634"/>
    </location>
</feature>
<feature type="compositionally biased region" description="Basic and acidic residues" evidence="1">
    <location>
        <begin position="3857"/>
        <end position="3870"/>
    </location>
</feature>
<feature type="compositionally biased region" description="Basic and acidic residues" evidence="1">
    <location>
        <begin position="2736"/>
        <end position="2751"/>
    </location>
</feature>
<proteinExistence type="predicted"/>
<feature type="compositionally biased region" description="Basic and acidic residues" evidence="1">
    <location>
        <begin position="2193"/>
        <end position="2221"/>
    </location>
</feature>
<feature type="region of interest" description="Disordered" evidence="1">
    <location>
        <begin position="3952"/>
        <end position="4229"/>
    </location>
</feature>
<feature type="compositionally biased region" description="Acidic residues" evidence="1">
    <location>
        <begin position="4841"/>
        <end position="4855"/>
    </location>
</feature>
<feature type="compositionally biased region" description="Polar residues" evidence="1">
    <location>
        <begin position="4449"/>
        <end position="4465"/>
    </location>
</feature>
<feature type="compositionally biased region" description="Polar residues" evidence="1">
    <location>
        <begin position="757"/>
        <end position="772"/>
    </location>
</feature>
<feature type="compositionally biased region" description="Basic and acidic residues" evidence="1">
    <location>
        <begin position="3525"/>
        <end position="3540"/>
    </location>
</feature>
<feature type="compositionally biased region" description="Basic and acidic residues" evidence="1">
    <location>
        <begin position="1123"/>
        <end position="1176"/>
    </location>
</feature>
<feature type="compositionally biased region" description="Polar residues" evidence="1">
    <location>
        <begin position="875"/>
        <end position="891"/>
    </location>
</feature>
<feature type="compositionally biased region" description="Basic and acidic residues" evidence="1">
    <location>
        <begin position="3377"/>
        <end position="3393"/>
    </location>
</feature>
<feature type="region of interest" description="Disordered" evidence="1">
    <location>
        <begin position="2562"/>
        <end position="2673"/>
    </location>
</feature>
<feature type="compositionally biased region" description="Basic and acidic residues" evidence="1">
    <location>
        <begin position="1534"/>
        <end position="1547"/>
    </location>
</feature>
<feature type="region of interest" description="Disordered" evidence="1">
    <location>
        <begin position="1004"/>
        <end position="1347"/>
    </location>
</feature>
<feature type="region of interest" description="Disordered" evidence="1">
    <location>
        <begin position="1364"/>
        <end position="1975"/>
    </location>
</feature>
<feature type="compositionally biased region" description="Basic and acidic residues" evidence="1">
    <location>
        <begin position="2768"/>
        <end position="2781"/>
    </location>
</feature>
<feature type="compositionally biased region" description="Polar residues" evidence="1">
    <location>
        <begin position="1790"/>
        <end position="1806"/>
    </location>
</feature>
<feature type="compositionally biased region" description="Basic and acidic residues" evidence="1">
    <location>
        <begin position="1572"/>
        <end position="1620"/>
    </location>
</feature>
<feature type="compositionally biased region" description="Basic and acidic residues" evidence="1">
    <location>
        <begin position="3762"/>
        <end position="3780"/>
    </location>
</feature>
<feature type="compositionally biased region" description="Polar residues" evidence="1">
    <location>
        <begin position="4669"/>
        <end position="4679"/>
    </location>
</feature>
<feature type="compositionally biased region" description="Basic and acidic residues" evidence="1">
    <location>
        <begin position="2969"/>
        <end position="2982"/>
    </location>
</feature>
<feature type="region of interest" description="Disordered" evidence="1">
    <location>
        <begin position="153"/>
        <end position="986"/>
    </location>
</feature>
<feature type="compositionally biased region" description="Basic and acidic residues" evidence="1">
    <location>
        <begin position="1936"/>
        <end position="1957"/>
    </location>
</feature>
<feature type="region of interest" description="Disordered" evidence="1">
    <location>
        <begin position="1"/>
        <end position="41"/>
    </location>
</feature>
<feature type="compositionally biased region" description="Polar residues" evidence="1">
    <location>
        <begin position="1392"/>
        <end position="1403"/>
    </location>
</feature>
<feature type="compositionally biased region" description="Polar residues" evidence="1">
    <location>
        <begin position="1441"/>
        <end position="1456"/>
    </location>
</feature>
<feature type="region of interest" description="Disordered" evidence="1">
    <location>
        <begin position="4614"/>
        <end position="4647"/>
    </location>
</feature>
<feature type="compositionally biased region" description="Basic and acidic residues" evidence="1">
    <location>
        <begin position="491"/>
        <end position="500"/>
    </location>
</feature>
<feature type="compositionally biased region" description="Polar residues" evidence="1">
    <location>
        <begin position="2649"/>
        <end position="2668"/>
    </location>
</feature>
<feature type="compositionally biased region" description="Basic and acidic residues" evidence="1">
    <location>
        <begin position="1411"/>
        <end position="1440"/>
    </location>
</feature>
<feature type="compositionally biased region" description="Polar residues" evidence="1">
    <location>
        <begin position="4089"/>
        <end position="4098"/>
    </location>
</feature>
<feature type="region of interest" description="Disordered" evidence="1">
    <location>
        <begin position="3827"/>
        <end position="3915"/>
    </location>
</feature>
<feature type="compositionally biased region" description="Basic and acidic residues" evidence="1">
    <location>
        <begin position="1090"/>
        <end position="1104"/>
    </location>
</feature>
<feature type="compositionally biased region" description="Acidic residues" evidence="1">
    <location>
        <begin position="3541"/>
        <end position="3554"/>
    </location>
</feature>
<feature type="compositionally biased region" description="Basic and acidic residues" evidence="1">
    <location>
        <begin position="4169"/>
        <end position="4178"/>
    </location>
</feature>
<feature type="compositionally biased region" description="Basic and acidic residues" evidence="1">
    <location>
        <begin position="2107"/>
        <end position="2119"/>
    </location>
</feature>
<feature type="compositionally biased region" description="Basic and acidic residues" evidence="1">
    <location>
        <begin position="371"/>
        <end position="422"/>
    </location>
</feature>
<gene>
    <name evidence="2" type="ORF">Cgig2_005516</name>
</gene>
<feature type="compositionally biased region" description="Basic and acidic residues" evidence="1">
    <location>
        <begin position="1629"/>
        <end position="1642"/>
    </location>
</feature>
<feature type="compositionally biased region" description="Basic and acidic residues" evidence="1">
    <location>
        <begin position="1841"/>
        <end position="1867"/>
    </location>
</feature>
<feature type="compositionally biased region" description="Basic and acidic residues" evidence="1">
    <location>
        <begin position="3171"/>
        <end position="3222"/>
    </location>
</feature>
<feature type="compositionally biased region" description="Basic and acidic residues" evidence="1">
    <location>
        <begin position="279"/>
        <end position="307"/>
    </location>
</feature>
<feature type="compositionally biased region" description="Basic and acidic residues" evidence="1">
    <location>
        <begin position="4194"/>
        <end position="4214"/>
    </location>
</feature>
<feature type="region of interest" description="Disordered" evidence="1">
    <location>
        <begin position="90"/>
        <end position="135"/>
    </location>
</feature>
<feature type="compositionally biased region" description="Basic and acidic residues" evidence="1">
    <location>
        <begin position="3986"/>
        <end position="4003"/>
    </location>
</feature>
<feature type="compositionally biased region" description="Basic and acidic residues" evidence="1">
    <location>
        <begin position="1965"/>
        <end position="1975"/>
    </location>
</feature>
<feature type="compositionally biased region" description="Basic and acidic residues" evidence="1">
    <location>
        <begin position="3038"/>
        <end position="3053"/>
    </location>
</feature>
<feature type="compositionally biased region" description="Basic and acidic residues" evidence="1">
    <location>
        <begin position="4622"/>
        <end position="4633"/>
    </location>
</feature>
<feature type="compositionally biased region" description="Polar residues" evidence="1">
    <location>
        <begin position="3255"/>
        <end position="3264"/>
    </location>
</feature>
<feature type="compositionally biased region" description="Basic and acidic residues" evidence="1">
    <location>
        <begin position="667"/>
        <end position="682"/>
    </location>
</feature>
<feature type="compositionally biased region" description="Polar residues" evidence="1">
    <location>
        <begin position="2878"/>
        <end position="2887"/>
    </location>
</feature>
<feature type="region of interest" description="Disordered" evidence="1">
    <location>
        <begin position="4316"/>
        <end position="4384"/>
    </location>
</feature>
<protein>
    <submittedName>
        <fullName evidence="2">Uncharacterized protein</fullName>
    </submittedName>
</protein>
<feature type="compositionally biased region" description="Basic and acidic residues" evidence="1">
    <location>
        <begin position="2915"/>
        <end position="2929"/>
    </location>
</feature>
<feature type="compositionally biased region" description="Acidic residues" evidence="1">
    <location>
        <begin position="2897"/>
        <end position="2914"/>
    </location>
</feature>
<feature type="compositionally biased region" description="Basic and acidic residues" evidence="1">
    <location>
        <begin position="3350"/>
        <end position="3371"/>
    </location>
</feature>
<feature type="compositionally biased region" description="Basic and acidic residues" evidence="1">
    <location>
        <begin position="4684"/>
        <end position="4698"/>
    </location>
</feature>
<feature type="compositionally biased region" description="Basic and acidic residues" evidence="1">
    <location>
        <begin position="2826"/>
        <end position="2840"/>
    </location>
</feature>
<feature type="compositionally biased region" description="Polar residues" evidence="1">
    <location>
        <begin position="1548"/>
        <end position="1564"/>
    </location>
</feature>
<accession>A0A9Q1Q698</accession>
<feature type="compositionally biased region" description="Polar residues" evidence="1">
    <location>
        <begin position="308"/>
        <end position="321"/>
    </location>
</feature>
<feature type="region of interest" description="Disordered" evidence="1">
    <location>
        <begin position="3501"/>
        <end position="3558"/>
    </location>
</feature>
<feature type="compositionally biased region" description="Basic and acidic residues" evidence="1">
    <location>
        <begin position="1732"/>
        <end position="1742"/>
    </location>
</feature>
<feature type="compositionally biased region" description="Polar residues" evidence="1">
    <location>
        <begin position="2327"/>
        <end position="2340"/>
    </location>
</feature>
<feature type="compositionally biased region" description="Basic and acidic residues" evidence="1">
    <location>
        <begin position="804"/>
        <end position="820"/>
    </location>
</feature>
<feature type="compositionally biased region" description="Polar residues" evidence="1">
    <location>
        <begin position="1999"/>
        <end position="2022"/>
    </location>
</feature>
<feature type="compositionally biased region" description="Polar residues" evidence="1">
    <location>
        <begin position="2930"/>
        <end position="2940"/>
    </location>
</feature>
<feature type="compositionally biased region" description="Basic and acidic residues" evidence="1">
    <location>
        <begin position="322"/>
        <end position="344"/>
    </location>
</feature>
<feature type="compositionally biased region" description="Polar residues" evidence="1">
    <location>
        <begin position="3318"/>
        <end position="3328"/>
    </location>
</feature>
<feature type="compositionally biased region" description="Basic and acidic residues" evidence="1">
    <location>
        <begin position="4470"/>
        <end position="4489"/>
    </location>
</feature>
<feature type="compositionally biased region" description="Polar residues" evidence="1">
    <location>
        <begin position="3655"/>
        <end position="3680"/>
    </location>
</feature>
<feature type="compositionally biased region" description="Polar residues" evidence="1">
    <location>
        <begin position="832"/>
        <end position="848"/>
    </location>
</feature>
<feature type="compositionally biased region" description="Polar residues" evidence="1">
    <location>
        <begin position="2500"/>
        <end position="2509"/>
    </location>
</feature>
<feature type="compositionally biased region" description="Polar residues" evidence="1">
    <location>
        <begin position="3785"/>
        <end position="3796"/>
    </location>
</feature>
<feature type="compositionally biased region" description="Polar residues" evidence="1">
    <location>
        <begin position="1744"/>
        <end position="1757"/>
    </location>
</feature>
<feature type="compositionally biased region" description="Basic and acidic residues" evidence="1">
    <location>
        <begin position="4826"/>
        <end position="4840"/>
    </location>
</feature>
<feature type="region of interest" description="Disordered" evidence="1">
    <location>
        <begin position="2500"/>
        <end position="2529"/>
    </location>
</feature>
<comment type="caution">
    <text evidence="2">The sequence shown here is derived from an EMBL/GenBank/DDBJ whole genome shotgun (WGS) entry which is preliminary data.</text>
</comment>
<feature type="compositionally biased region" description="Basic and acidic residues" evidence="1">
    <location>
        <begin position="1670"/>
        <end position="1713"/>
    </location>
</feature>
<feature type="compositionally biased region" description="Basic and acidic residues" evidence="1">
    <location>
        <begin position="2601"/>
        <end position="2647"/>
    </location>
</feature>
<feature type="compositionally biased region" description="Basic and acidic residues" evidence="1">
    <location>
        <begin position="17"/>
        <end position="29"/>
    </location>
</feature>
<feature type="compositionally biased region" description="Basic and acidic residues" evidence="1">
    <location>
        <begin position="2312"/>
        <end position="2326"/>
    </location>
</feature>
<feature type="compositionally biased region" description="Basic and acidic residues" evidence="1">
    <location>
        <begin position="3468"/>
        <end position="3477"/>
    </location>
</feature>
<dbReference type="OrthoDB" id="771720at2759"/>
<feature type="compositionally biased region" description="Acidic residues" evidence="1">
    <location>
        <begin position="3705"/>
        <end position="3719"/>
    </location>
</feature>
<feature type="compositionally biased region" description="Basic and acidic residues" evidence="1">
    <location>
        <begin position="99"/>
        <end position="134"/>
    </location>
</feature>
<feature type="compositionally biased region" description="Basic and acidic residues" evidence="1">
    <location>
        <begin position="4131"/>
        <end position="4144"/>
    </location>
</feature>
<feature type="compositionally biased region" description="Polar residues" evidence="1">
    <location>
        <begin position="348"/>
        <end position="369"/>
    </location>
</feature>
<evidence type="ECO:0000313" key="3">
    <source>
        <dbReference type="Proteomes" id="UP001153076"/>
    </source>
</evidence>
<feature type="compositionally biased region" description="Basic and acidic residues" evidence="1">
    <location>
        <begin position="3961"/>
        <end position="3977"/>
    </location>
</feature>
<feature type="compositionally biased region" description="Polar residues" evidence="1">
    <location>
        <begin position="2726"/>
        <end position="2735"/>
    </location>
</feature>
<feature type="region of interest" description="Disordered" evidence="1">
    <location>
        <begin position="2726"/>
        <end position="2998"/>
    </location>
</feature>
<feature type="compositionally biased region" description="Acidic residues" evidence="1">
    <location>
        <begin position="2078"/>
        <end position="2087"/>
    </location>
</feature>
<feature type="compositionally biased region" description="Polar residues" evidence="1">
    <location>
        <begin position="2222"/>
        <end position="2236"/>
    </location>
</feature>
<feature type="region of interest" description="Disordered" evidence="1">
    <location>
        <begin position="2165"/>
        <end position="2485"/>
    </location>
</feature>
<feature type="compositionally biased region" description="Basic and acidic residues" evidence="1">
    <location>
        <begin position="2449"/>
        <end position="2485"/>
    </location>
</feature>
<evidence type="ECO:0000313" key="2">
    <source>
        <dbReference type="EMBL" id="KAJ8430154.1"/>
    </source>
</evidence>
<feature type="compositionally biased region" description="Basic and acidic residues" evidence="1">
    <location>
        <begin position="2057"/>
        <end position="2072"/>
    </location>
</feature>
<evidence type="ECO:0000256" key="1">
    <source>
        <dbReference type="SAM" id="MobiDB-lite"/>
    </source>
</evidence>
<name>A0A9Q1Q698_9CARY</name>
<organism evidence="2 3">
    <name type="scientific">Carnegiea gigantea</name>
    <dbReference type="NCBI Taxonomy" id="171969"/>
    <lineage>
        <taxon>Eukaryota</taxon>
        <taxon>Viridiplantae</taxon>
        <taxon>Streptophyta</taxon>
        <taxon>Embryophyta</taxon>
        <taxon>Tracheophyta</taxon>
        <taxon>Spermatophyta</taxon>
        <taxon>Magnoliopsida</taxon>
        <taxon>eudicotyledons</taxon>
        <taxon>Gunneridae</taxon>
        <taxon>Pentapetalae</taxon>
        <taxon>Caryophyllales</taxon>
        <taxon>Cactineae</taxon>
        <taxon>Cactaceae</taxon>
        <taxon>Cactoideae</taxon>
        <taxon>Echinocereeae</taxon>
        <taxon>Carnegiea</taxon>
    </lineage>
</organism>
<feature type="region of interest" description="Disordered" evidence="1">
    <location>
        <begin position="1996"/>
        <end position="2127"/>
    </location>
</feature>
<feature type="compositionally biased region" description="Polar residues" evidence="1">
    <location>
        <begin position="1336"/>
        <end position="1345"/>
    </location>
</feature>
<feature type="compositionally biased region" description="Basic and acidic residues" evidence="1">
    <location>
        <begin position="4534"/>
        <end position="4564"/>
    </location>
</feature>
<feature type="compositionally biased region" description="Basic and acidic residues" evidence="1">
    <location>
        <begin position="2374"/>
        <end position="2388"/>
    </location>
</feature>
<feature type="compositionally biased region" description="Basic and acidic residues" evidence="1">
    <location>
        <begin position="3724"/>
        <end position="3735"/>
    </location>
</feature>
<feature type="compositionally biased region" description="Basic and acidic residues" evidence="1">
    <location>
        <begin position="1022"/>
        <end position="1034"/>
    </location>
</feature>
<feature type="compositionally biased region" description="Basic and acidic residues" evidence="1">
    <location>
        <begin position="3501"/>
        <end position="3512"/>
    </location>
</feature>
<feature type="compositionally biased region" description="Basic and acidic residues" evidence="1">
    <location>
        <begin position="4014"/>
        <end position="4035"/>
    </location>
</feature>
<feature type="compositionally biased region" description="Basic and acidic residues" evidence="1">
    <location>
        <begin position="949"/>
        <end position="970"/>
    </location>
</feature>
<feature type="compositionally biased region" description="Polar residues" evidence="1">
    <location>
        <begin position="31"/>
        <end position="40"/>
    </location>
</feature>
<feature type="compositionally biased region" description="Polar residues" evidence="1">
    <location>
        <begin position="1004"/>
        <end position="1021"/>
    </location>
</feature>
<feature type="compositionally biased region" description="Basic and acidic residues" evidence="1">
    <location>
        <begin position="523"/>
        <end position="532"/>
    </location>
</feature>
<feature type="compositionally biased region" description="Basic and acidic residues" evidence="1">
    <location>
        <begin position="689"/>
        <end position="718"/>
    </location>
</feature>
<feature type="compositionally biased region" description="Basic and acidic residues" evidence="1">
    <location>
        <begin position="3588"/>
        <end position="3600"/>
    </location>
</feature>
<feature type="compositionally biased region" description="Polar residues" evidence="1">
    <location>
        <begin position="720"/>
        <end position="729"/>
    </location>
</feature>
<feature type="region of interest" description="Disordered" evidence="1">
    <location>
        <begin position="4669"/>
        <end position="4698"/>
    </location>
</feature>
<feature type="compositionally biased region" description="Basic and acidic residues" evidence="1">
    <location>
        <begin position="2404"/>
        <end position="2413"/>
    </location>
</feature>
<feature type="compositionally biased region" description="Polar residues" evidence="1">
    <location>
        <begin position="1233"/>
        <end position="1242"/>
    </location>
</feature>
<dbReference type="Proteomes" id="UP001153076">
    <property type="component" value="Unassembled WGS sequence"/>
</dbReference>
<feature type="compositionally biased region" description="Basic and acidic residues" evidence="1">
    <location>
        <begin position="1184"/>
        <end position="1209"/>
    </location>
</feature>
<feature type="compositionally biased region" description="Basic and acidic residues" evidence="1">
    <location>
        <begin position="3265"/>
        <end position="3287"/>
    </location>
</feature>
<feature type="region of interest" description="Disordered" evidence="1">
    <location>
        <begin position="3585"/>
        <end position="3805"/>
    </location>
</feature>
<feature type="compositionally biased region" description="Basic and acidic residues" evidence="1">
    <location>
        <begin position="4077"/>
        <end position="4088"/>
    </location>
</feature>
<feature type="compositionally biased region" description="Polar residues" evidence="1">
    <location>
        <begin position="638"/>
        <end position="658"/>
    </location>
</feature>
<keyword evidence="3" id="KW-1185">Reference proteome</keyword>
<feature type="region of interest" description="Disordered" evidence="1">
    <location>
        <begin position="4815"/>
        <end position="4858"/>
    </location>
</feature>
<feature type="compositionally biased region" description="Polar residues" evidence="1">
    <location>
        <begin position="2804"/>
        <end position="2815"/>
    </location>
</feature>
<feature type="compositionally biased region" description="Polar residues" evidence="1">
    <location>
        <begin position="2171"/>
        <end position="2182"/>
    </location>
</feature>
<feature type="compositionally biased region" description="Basic and acidic residues" evidence="1">
    <location>
        <begin position="2511"/>
        <end position="2522"/>
    </location>
</feature>
<feature type="region of interest" description="Disordered" evidence="1">
    <location>
        <begin position="3141"/>
        <end position="3477"/>
    </location>
</feature>
<feature type="compositionally biased region" description="Basic and acidic residues" evidence="1">
    <location>
        <begin position="1377"/>
        <end position="1387"/>
    </location>
</feature>
<feature type="compositionally biased region" description="Basic and acidic residues" evidence="1">
    <location>
        <begin position="452"/>
        <end position="464"/>
    </location>
</feature>
<feature type="compositionally biased region" description="Basic and acidic residues" evidence="1">
    <location>
        <begin position="2351"/>
        <end position="2367"/>
    </location>
</feature>
<feature type="compositionally biased region" description="Polar residues" evidence="1">
    <location>
        <begin position="429"/>
        <end position="442"/>
    </location>
</feature>
<reference evidence="2" key="1">
    <citation type="submission" date="2022-04" db="EMBL/GenBank/DDBJ databases">
        <title>Carnegiea gigantea Genome sequencing and assembly v2.</title>
        <authorList>
            <person name="Copetti D."/>
            <person name="Sanderson M.J."/>
            <person name="Burquez A."/>
            <person name="Wojciechowski M.F."/>
        </authorList>
    </citation>
    <scope>NUCLEOTIDE SEQUENCE</scope>
    <source>
        <strain evidence="2">SGP5-SGP5p</strain>
        <tissue evidence="2">Aerial part</tissue>
    </source>
</reference>
<feature type="compositionally biased region" description="Polar residues" evidence="1">
    <location>
        <begin position="1868"/>
        <end position="1883"/>
    </location>
</feature>
<feature type="compositionally biased region" description="Polar residues" evidence="1">
    <location>
        <begin position="3451"/>
        <end position="3463"/>
    </location>
</feature>
<feature type="compositionally biased region" description="Basic and acidic residues" evidence="1">
    <location>
        <begin position="1281"/>
        <end position="1293"/>
    </location>
</feature>
<sequence>MVNKFMLQKQDGTIGNMKEDDQGKNDLEASKGNNDNTNGECFSYPPIVDKVACEDKGRVSEDCPKAAEHDQVQTTILGSSNQHNEIEKCGTADGVQEQITRKSNLDIEGKEASKEELIQSEKQEHMEDEKEKIETATSLIVSDQVLISKTMKDEKKADIKAGTVSNSTFEENLWDETRDEEKNSQVNVVNKENTTEADGKEINGTLDSDLSQKENDSSLGNDSVGEEDEIHKPSSKIETIEDKEEKMVLMGERVHEEQASGVTESRELTPSEGNADEEATVKDIELPTEVEEKCAEPLKFAPEKRQEGNNSEESLETNMETKTSKSDLQKSEAASDDKELKDVPAEVNINQRTGAEPIQQSLLGSNAEVNESIHDDDKEPSTEENSESRDFLIEKEGNESTLSEEHTHEKNNMKDSAARESIGDAYETEFSNPQEETNQNMAEESANEEIAEDVKGETEQKASPEEDNFDTTRISEDNTIEAYVKGIAHILESDPSKEENDSSLGNDSMEKKDENQESVSKIETIEEHKEGRVLSLGERNQNEQAAEVSESRKITPAVADADEEAAVKDINLATELVEDKCAEPLDSEPEKRPEGNSSEELIETNLDMKASDNALHKSGEASDEKEEVNEDFPAEDNLTLQTGPETVQQSLPGSTPEVNESIDDDDKEHCAEKISDDFPIEKEGDECTFEDHTHEKNDVQDSAAKDLADASNEKELTDVKQVTVQNAAQDDTIEETAEGAKDETEELSPGKIEDLVRSTSPETTAPEQSAENVTIGETLGSIIQESEISPMESAAELTSSPVVEKIDDTPEEQKVEEKSSNRSTEIDEQVDQTHLSYDAQGNSSQNLDMCNEEENEALPTESSDMNNEAFKEEPNQNPIEISENETVNITQGAVDVSGEQSRDEQNLKEPASEETKAINEEKPDVTPNPTEEDSVAGLTDEGLTQNHQTIEEREENVKAKPAEPSNKDNACDSQSPEIAEEMATTASSVEYVAAEEIVQSHVELNTPCTNAEGNSPEITTTEVKRTPSDQEHEGVIPISHGPSTKQNPEPVDAVKEFDSESAAPCDNSLISANKSKEVEEQDTQTTEDMVSERNNEDQGLRVLEEDNELNSESSINEAEDVDHEATEVDGKEIQAVKHEATEEDVQHVEKGTVDEQEKSDIKHEDSSQQHDEKNTTESDIAEIQENKEEAHERSRPNEIHIADTVKDEEIVNCELEEINTSNSIGNEEPIEASQGSGENTSVSDDEVQLPAAQEETACDKHQDAEDDDSNNATDAISAEENPVRVDAVDKPELVTETATTDDDCIASDDANKSVAERSSSVVEGKNDNSDKHLLQEEQSNNQGSRITVIETELKDRELQLDEDTRSIRKEANDDDIREVAHDEEKVKAANLDTPQHYENSTADLDNIQVEKNGEAHEQSESEEIRGNDGVRHEASADQRFESISSNEVANQESVEASPSHEEHTNTSSPREGNKFIEVQDEAAIKKQHENLEDETPTIDGVSTEENPEPVDAVEKLDSMSAVACDDDLSSKTQETSHVKDQDAKSSEHQPTVAHNDNQALSVTTADVEVDDEWSKNNSEDADQEKIELPKVDPPQKLDESTTTESEHIDVRKDGELKTRGFPETCGTDTIKDEQIVHQDRNSDNAMGDEETVEASPSQDEKARITNNRIQDSEIQDKAKTDEQSEKIEDENSRDVAKDAPIEENPKRAEDVELLKCGTRPAAANDNSTTSDEANKPAEHEIQEEQNANHGLSVTEVGNQLEDEEPMGKGKDANQCASMVPEAKELELNEETQSIVKTATDENSPQVADTEEEFADANNNPEQNDKESTTEIDNNEVLKNVKTHEESGSEVIHGKETRDEELVDKSIEEINSGNQTANQESTEASPSQDDPSQDDCTMVSEDGNQVTEVQEETAIENPNETIEVEDIAKTIDNVSAEEVKSDTIHEDSSHQQDEKNTTESDIAEIQEDKEAAHERHRSIEIHVADIVKDEIANCELEDINTGNSIGNKEATEASQGNGENTSISDDEVQLPGVQKETTIHKLEDAENESNNITDAISAEEKPVPVDAVDKPELVTEPAATDEDCITSDEADKSVAEHSSSVVECENDNSDKHLLEEEHSNNQDLSVTGIETELKDRELQLDKDARSIRKEANDDDMQEVTHYEEKLEAANLDTPQHYKNSTAELDNIQVKKNGKAHEQSQSEEIRGNDGVRHEASVDQRFEETISSNEAANQENIKASPSHEEHTKTSCPREGNQVTEVQDEAIKEHHKNLEDETPTIDSVSGEENPEPVDAVEKPDSMSSAACDDDLSSETQETRHVRDQDAKSTEHQPTVGHNDNQALSVTAADNEVDDECSKNKSEDADQEKIEDPIVDPPQKLHESTTTESEHIGVRKHGEHKTSGSPETCRTDTIKDEEIMNQDRNCDNAMGDEETVEASPSQDKKASISNNRIQDIEIQDKAKPDEQSEKIEDGHSRDIAKDVLIEENPKPAEDVELLKCGTKSAAANDNSITSDEAGKSAEHEIQKEQNANQGLIVTGVGNQLEGDEPMGKGEDANQCASMVQELKELKHNEETQSIAKEAIDENSQQVADTEEEFADANNDSEQNDKESTTEIDNNEHLKNVKTHEESGSEVIHGKETRDEELVDKRIEEINSGNQTANQESTEASPSQDDCTMVSDDRNQVTEVHEETIMGKPNEKIEVEDITKMIDNVSAGENPEPPEAAEKLECCTNSDTATERTITSDEADKSATEESNKVVKYPCTPSAEQLLQEGHSENEDFLKKEGDANQDPEPVDAVEKLDSESVATCEDSQTYSEVNKSGTEETQDVEEKDAKLAEHLPAKGHNDNQGATVTKVDDELNDEGSIKNSECVDQEATEGKPVKRTQNMKQVATENDFHNETVGEIEDENDRAEEHEPDESNETHGADIVEDKEMVSQDSNCGNTIGNEEAIEAFPSQDGKGYTSNDGNQVIGVHQEAKMDEQQGKIEDENSSNIIGGIPVYESSKPAVMNEAIKSVEHAIEEEESDNQGLAVTGLDNELEDEESTSKREEANQAAKDLELTNETQSMTKEATDEDLRQVANDEVGILSNYNSKAADHQCAQPDELLVQEGYKEDESSVNKGADANQVARELDISTETESVRNEAAEEAFQQVTDDEEKVINGNVESPQQPGECNIAEIEKTKSQRDEDVHQQNEGSEIHGKDKVLDEEIMIRKSEESNHAEQSQEHVESFTSNTNAESPIPMEDKCKIDNEGIQVTEVQKEATTQSQHHSAPNDRMQDKDPIKSIDNVSKEENLEQPECGTELKKPPEANTTEGETTSRDVNDLESSSTENVTGSGYIEAESLGIEGKGSGLAKAATEKEEEANKPAEDHQINKEPEGIDNSKSNKDENQQTITEEAKPTDCSGDLSQLEKERNTSASDDVQVHENGQTNEICKSGEMDGSDFDKEKEIINHGFEPDNSSNDVQDQQRSPGVEASEKTGDEKDALSLFECPVISSDQAQVAEAIETKARDRECQTHESEDPESTNMISAEEVEHVDTLISENKTEPVEDELKEDSNEEQDASVPAMTLEETIKEEEKQGADSVEVKLNITNMSKAEETGSLEEHSEGSIMKTLGVSSAEETPEVDENNTKGIASEIEPPENPAAGETNREHESGDMALTEENANQSAGNQELDDTQQGSKIASSINCEAAQAIITEEDQLNQPSSEQHEMENEDTIATEDQEESLTDVQILKEEKSEDKFLENATQEADPKVPTSDFEPAEGSQLKQELVEEAGKRDESSIAEHSDFPSGSEFQGANAPSESVTERDIDSCSQRIINENEVQLTNKLEQVANVFLPNDSPSEDQEQPESSEQVLKLHGQGITKPEETGKEEHHNAIIRELIPEENQGEKDFEANDATISNTKREENLGLVDPIKNPEGSSDLVVASEKITKGEADLAENEENIVEMAGHKAYSVGNQHGRETSLSMHQKETNSDECSMDKTEEVDQVIEGPRISDKSDECERQTIKEDLQQATTGEQAENEEKYMITEAHIPKQAEERNTSELENIEVQKDVIGQGPGEDSSSIKDKNQQSSSGDELPGLQKGAEDNTQNHEYVEISSNTTAVETQHPAPPDNVSTEQVKYMYEPIPTGKAETATTEAHDSNALDAKDMQAEQAPMEESAKTENILTQQPDFPEENPKEEDKRAVVCQDNMSNTENITLVKEEPSSEETLRQGNVEKDLDIGSSAKTEQPDDREKFSLEVEELAAKEAKETISITQLEHKSRDVALAEDNANQLAEMLHVDNTEGAVVIPNDMESRTNCQDVEEVTAVDIIARQISQVIEEEEQRQQQSAEQLKNDNTFDNEVLKEEDTSHTCLEETTKQTSLPDERERERKLEPQKDWQPKQETEKQIEKIDDVKMAETEDFPAAFQGADCPLKIKTNKVSETSTEILNNKEIKYSNKLVSHQVDTVSQLISEESHANSCTATTDNNKQMASLEKVPEIHDEGQSKSEEIDPEKHHKTISSRLLADEKSVLTSKADQTTKSDATEETADPKGIYGEGQHPADEETITRSQKADDKQTMIEKTKILDEKVQVSQQTTKSDDKAEEYTREDEDTLSLSGGQKEAAFRGKVSSLDIRNTQASILVPRTPEATEERKAKIVTDDTDSPTEPKHPENVITVTDGQILEKCAINTHKQPCQLSKENQQPTPEVIQEDRVRVQDRNDKESLEIQPMESTAKLENTNVSCTLVGETMDTSLNKMHPQDTTKEASEEVNQIGSCPSQVMSTAEFHGNKVVTLQQQDPLKGLQIEEADESSTRVHMAESKARSMPLDSGRITAQTCQKGCHMTDKGGQTIPKEETPDGKEATAEEEKTDEEKDESIDQGYEDLQREIPITAEALREMELKATQKKSHNLLSGVGSKVKHSISKMKKAIACSSAQFSQEDVIIKVNKNKKA</sequence>
<feature type="compositionally biased region" description="Basic and acidic residues" evidence="1">
    <location>
        <begin position="1324"/>
        <end position="1335"/>
    </location>
</feature>